<proteinExistence type="predicted"/>
<reference evidence="1" key="1">
    <citation type="submission" date="2022-08" db="EMBL/GenBank/DDBJ databases">
        <authorList>
            <person name="Tistechok S."/>
            <person name="Samborskyy M."/>
            <person name="Roman I."/>
        </authorList>
    </citation>
    <scope>NUCLEOTIDE SEQUENCE</scope>
    <source>
        <strain evidence="1">DSM 103496</strain>
    </source>
</reference>
<protein>
    <submittedName>
        <fullName evidence="1">DUF4034 domain-containing protein</fullName>
    </submittedName>
</protein>
<accession>A0A9X3AHN9</accession>
<keyword evidence="2" id="KW-1185">Reference proteome</keyword>
<name>A0A9X3AHN9_9PSEU</name>
<dbReference type="RefSeq" id="WP_259627260.1">
    <property type="nucleotide sequence ID" value="NZ_JANYMP010000020.1"/>
</dbReference>
<dbReference type="EMBL" id="JANYMP010000020">
    <property type="protein sequence ID" value="MCS7481772.1"/>
    <property type="molecule type" value="Genomic_DNA"/>
</dbReference>
<sequence length="321" mass="35806">MDPRKNADPARWGLVANGDVREHFPEREPALTFALSEARFGRWRHAAAVVADSWGDWDRRSHVVGAVADVGAHDDGWLNRWRAAHPDDPHLAVVDAEAWVRLAWAVRGTAPDWETADEHLRAFQRVLRRAEAAVEHAVEVAPDDPTPWWSFTEIACGLSFDHDRFGRIWAGLTARAPAHRAGHDRALGYWSERWCGSHDLATAFAERAANTSHLLAALPLHAALESAADDPVAWRTPLVHAALDAVLARDHVDDRASRTDRGYAVLALVDNHRYAEAVDQFRLLGPHADGEPWRHFPDPKEAFLDLRAEACLRAGRPTRTS</sequence>
<evidence type="ECO:0000313" key="2">
    <source>
        <dbReference type="Proteomes" id="UP001141259"/>
    </source>
</evidence>
<dbReference type="AlphaFoldDB" id="A0A9X3AHN9"/>
<dbReference type="Proteomes" id="UP001141259">
    <property type="component" value="Unassembled WGS sequence"/>
</dbReference>
<gene>
    <name evidence="1" type="ORF">NZH93_33360</name>
</gene>
<evidence type="ECO:0000313" key="1">
    <source>
        <dbReference type="EMBL" id="MCS7481772.1"/>
    </source>
</evidence>
<comment type="caution">
    <text evidence="1">The sequence shown here is derived from an EMBL/GenBank/DDBJ whole genome shotgun (WGS) entry which is preliminary data.</text>
</comment>
<organism evidence="1 2">
    <name type="scientific">Umezawaea endophytica</name>
    <dbReference type="NCBI Taxonomy" id="1654476"/>
    <lineage>
        <taxon>Bacteria</taxon>
        <taxon>Bacillati</taxon>
        <taxon>Actinomycetota</taxon>
        <taxon>Actinomycetes</taxon>
        <taxon>Pseudonocardiales</taxon>
        <taxon>Pseudonocardiaceae</taxon>
        <taxon>Umezawaea</taxon>
    </lineage>
</organism>